<organism evidence="2 3">
    <name type="scientific">Roseibium album</name>
    <dbReference type="NCBI Taxonomy" id="311410"/>
    <lineage>
        <taxon>Bacteria</taxon>
        <taxon>Pseudomonadati</taxon>
        <taxon>Pseudomonadota</taxon>
        <taxon>Alphaproteobacteria</taxon>
        <taxon>Hyphomicrobiales</taxon>
        <taxon>Stappiaceae</taxon>
        <taxon>Roseibium</taxon>
    </lineage>
</organism>
<dbReference type="Proteomes" id="UP000049983">
    <property type="component" value="Unassembled WGS sequence"/>
</dbReference>
<gene>
    <name evidence="2" type="ORF">LA5096_05187</name>
</gene>
<feature type="chain" id="PRO_5009787728" evidence="1">
    <location>
        <begin position="22"/>
        <end position="190"/>
    </location>
</feature>
<proteinExistence type="predicted"/>
<name>A0A0M6ZBB7_9HYPH</name>
<reference evidence="3" key="1">
    <citation type="submission" date="2015-07" db="EMBL/GenBank/DDBJ databases">
        <authorList>
            <person name="Rodrigo-Torres Lidia"/>
            <person name="Arahal R.David."/>
        </authorList>
    </citation>
    <scope>NUCLEOTIDE SEQUENCE [LARGE SCALE GENOMIC DNA]</scope>
    <source>
        <strain evidence="3">CECT 5096</strain>
    </source>
</reference>
<dbReference type="GeneID" id="97672447"/>
<keyword evidence="3" id="KW-1185">Reference proteome</keyword>
<accession>A0A0M6ZBB7</accession>
<keyword evidence="1" id="KW-0732">Signal</keyword>
<dbReference type="AlphaFoldDB" id="A0A0M6ZBB7"/>
<evidence type="ECO:0000256" key="1">
    <source>
        <dbReference type="SAM" id="SignalP"/>
    </source>
</evidence>
<feature type="signal peptide" evidence="1">
    <location>
        <begin position="1"/>
        <end position="21"/>
    </location>
</feature>
<dbReference type="OrthoDB" id="195732at2"/>
<dbReference type="RefSeq" id="WP_055117850.1">
    <property type="nucleotide sequence ID" value="NZ_CXWA01000004.1"/>
</dbReference>
<dbReference type="STRING" id="311410.LA5095_03905"/>
<sequence length="190" mass="20095">MKHLLLTATAIGFLFAGAASANEFESELKTLATGKIAEIASSSEVIAAVKAQNGETGSFDQAKIDELDKTWRAEAEAVDQPMIDAILDKPLSGYLAEVQEGSDGLFTEIFVMDGKGLNVGQSDVTSDYWQGDEAKWKDTYSAGKGAVHISELEEDDSTQTLQSQVSVTVVDPASGEAIGAVTFGVNVENL</sequence>
<evidence type="ECO:0000313" key="2">
    <source>
        <dbReference type="EMBL" id="CTQ77540.1"/>
    </source>
</evidence>
<evidence type="ECO:0000313" key="3">
    <source>
        <dbReference type="Proteomes" id="UP000049983"/>
    </source>
</evidence>
<dbReference type="EMBL" id="CXWC01000013">
    <property type="protein sequence ID" value="CTQ77540.1"/>
    <property type="molecule type" value="Genomic_DNA"/>
</dbReference>
<protein>
    <submittedName>
        <fullName evidence="2">Uncharacterized protein</fullName>
    </submittedName>
</protein>